<feature type="chain" id="PRO_5005200281" description="Transporter" evidence="1">
    <location>
        <begin position="34"/>
        <end position="236"/>
    </location>
</feature>
<accession>A0A0H2LZ82</accession>
<keyword evidence="3" id="KW-1185">Reference proteome</keyword>
<proteinExistence type="predicted"/>
<gene>
    <name evidence="2" type="ORF">VPARA_51030</name>
</gene>
<evidence type="ECO:0008006" key="4">
    <source>
        <dbReference type="Google" id="ProtNLM"/>
    </source>
</evidence>
<dbReference type="EMBL" id="JZWI01000030">
    <property type="protein sequence ID" value="KLN53772.1"/>
    <property type="molecule type" value="Genomic_DNA"/>
</dbReference>
<protein>
    <recommendedName>
        <fullName evidence="4">Transporter</fullName>
    </recommendedName>
</protein>
<evidence type="ECO:0000256" key="1">
    <source>
        <dbReference type="SAM" id="SignalP"/>
    </source>
</evidence>
<dbReference type="PATRIC" id="fig|34073.19.peg.5223"/>
<name>A0A0H2LZ82_VARPD</name>
<evidence type="ECO:0000313" key="2">
    <source>
        <dbReference type="EMBL" id="KLN53772.1"/>
    </source>
</evidence>
<dbReference type="Proteomes" id="UP000035170">
    <property type="component" value="Unassembled WGS sequence"/>
</dbReference>
<dbReference type="PROSITE" id="PS51257">
    <property type="entry name" value="PROKAR_LIPOPROTEIN"/>
    <property type="match status" value="1"/>
</dbReference>
<keyword evidence="1" id="KW-0732">Signal</keyword>
<dbReference type="AlphaFoldDB" id="A0A0H2LZ82"/>
<organism evidence="2 3">
    <name type="scientific">Variovorax paradoxus</name>
    <dbReference type="NCBI Taxonomy" id="34073"/>
    <lineage>
        <taxon>Bacteria</taxon>
        <taxon>Pseudomonadati</taxon>
        <taxon>Pseudomonadota</taxon>
        <taxon>Betaproteobacteria</taxon>
        <taxon>Burkholderiales</taxon>
        <taxon>Comamonadaceae</taxon>
        <taxon>Variovorax</taxon>
    </lineage>
</organism>
<sequence length="236" mass="24926">MKKYRRRTTIRWPQPAWLLVAACLLASAAGARAAGHFDVDDAGLLDAGQCQYEAWRGRTGPEPVTGLHIGPSCRVGPVELGFNIDRLSAQGAHSATAGPQLKWNFFGPAADAPLSAALSLGAVFDLTHGGRAGGQFVLPVTWRPLGSLQIHANLGADWATGTGARTPRGGLAAEWALDDKVSLIAERNRASGVWTSRVGGRFSLTPLVSVDVSASRTGPRGVRGFVVGLNHEFAWK</sequence>
<feature type="signal peptide" evidence="1">
    <location>
        <begin position="1"/>
        <end position="33"/>
    </location>
</feature>
<evidence type="ECO:0000313" key="3">
    <source>
        <dbReference type="Proteomes" id="UP000035170"/>
    </source>
</evidence>
<comment type="caution">
    <text evidence="2">The sequence shown here is derived from an EMBL/GenBank/DDBJ whole genome shotgun (WGS) entry which is preliminary data.</text>
</comment>
<reference evidence="2 3" key="1">
    <citation type="submission" date="2015-03" db="EMBL/GenBank/DDBJ databases">
        <title>Genome sequence of Variovorax paradoxus TBEA6.</title>
        <authorList>
            <person name="Poehlein A."/>
            <person name="Schuldes J."/>
            <person name="Wuebbeler J.H."/>
            <person name="Hiessl S."/>
            <person name="Steinbuechel A."/>
            <person name="Daniel R."/>
        </authorList>
    </citation>
    <scope>NUCLEOTIDE SEQUENCE [LARGE SCALE GENOMIC DNA]</scope>
    <source>
        <strain evidence="2 3">TBEA6</strain>
    </source>
</reference>